<sequence>MKQVGLSHCSPLRPEMSDRLGARLEPRFMFSADGRAVLHLFCISSHGVTKVGMGPQRVLGMARPRH</sequence>
<dbReference type="EMBL" id="JANPWB010000014">
    <property type="protein sequence ID" value="KAJ1099521.1"/>
    <property type="molecule type" value="Genomic_DNA"/>
</dbReference>
<protein>
    <submittedName>
        <fullName evidence="1">Uncharacterized protein</fullName>
    </submittedName>
</protein>
<reference evidence="1" key="1">
    <citation type="journal article" date="2022" name="bioRxiv">
        <title>Sequencing and chromosome-scale assembly of the giantPleurodeles waltlgenome.</title>
        <authorList>
            <person name="Brown T."/>
            <person name="Elewa A."/>
            <person name="Iarovenko S."/>
            <person name="Subramanian E."/>
            <person name="Araus A.J."/>
            <person name="Petzold A."/>
            <person name="Susuki M."/>
            <person name="Suzuki K.-i.T."/>
            <person name="Hayashi T."/>
            <person name="Toyoda A."/>
            <person name="Oliveira C."/>
            <person name="Osipova E."/>
            <person name="Leigh N.D."/>
            <person name="Simon A."/>
            <person name="Yun M.H."/>
        </authorList>
    </citation>
    <scope>NUCLEOTIDE SEQUENCE</scope>
    <source>
        <strain evidence="1">20211129_DDA</strain>
        <tissue evidence="1">Liver</tissue>
    </source>
</reference>
<organism evidence="1 2">
    <name type="scientific">Pleurodeles waltl</name>
    <name type="common">Iberian ribbed newt</name>
    <dbReference type="NCBI Taxonomy" id="8319"/>
    <lineage>
        <taxon>Eukaryota</taxon>
        <taxon>Metazoa</taxon>
        <taxon>Chordata</taxon>
        <taxon>Craniata</taxon>
        <taxon>Vertebrata</taxon>
        <taxon>Euteleostomi</taxon>
        <taxon>Amphibia</taxon>
        <taxon>Batrachia</taxon>
        <taxon>Caudata</taxon>
        <taxon>Salamandroidea</taxon>
        <taxon>Salamandridae</taxon>
        <taxon>Pleurodelinae</taxon>
        <taxon>Pleurodeles</taxon>
    </lineage>
</organism>
<dbReference type="Proteomes" id="UP001066276">
    <property type="component" value="Chromosome 10"/>
</dbReference>
<proteinExistence type="predicted"/>
<accession>A0AAV7M803</accession>
<evidence type="ECO:0000313" key="2">
    <source>
        <dbReference type="Proteomes" id="UP001066276"/>
    </source>
</evidence>
<gene>
    <name evidence="1" type="ORF">NDU88_004622</name>
</gene>
<dbReference type="AlphaFoldDB" id="A0AAV7M803"/>
<comment type="caution">
    <text evidence="1">The sequence shown here is derived from an EMBL/GenBank/DDBJ whole genome shotgun (WGS) entry which is preliminary data.</text>
</comment>
<keyword evidence="2" id="KW-1185">Reference proteome</keyword>
<name>A0AAV7M803_PLEWA</name>
<evidence type="ECO:0000313" key="1">
    <source>
        <dbReference type="EMBL" id="KAJ1099521.1"/>
    </source>
</evidence>